<sequence>MSVIRIPFVSLTTREGAGLPTPRPEPAFLLLAPLGLNGLCSPFNRSPYENRLCLTLRAVVRPLKRRSTPLQDRCHQLPLPRRHTDVMEFIFALAAIVIPLASLPVLFPDRAQTTQSNAQRSQ</sequence>
<evidence type="ECO:0000313" key="3">
    <source>
        <dbReference type="Proteomes" id="UP000634308"/>
    </source>
</evidence>
<evidence type="ECO:0000313" key="2">
    <source>
        <dbReference type="EMBL" id="GGR58300.1"/>
    </source>
</evidence>
<keyword evidence="3" id="KW-1185">Reference proteome</keyword>
<comment type="caution">
    <text evidence="2">The sequence shown here is derived from an EMBL/GenBank/DDBJ whole genome shotgun (WGS) entry which is preliminary data.</text>
</comment>
<evidence type="ECO:0000256" key="1">
    <source>
        <dbReference type="SAM" id="Phobius"/>
    </source>
</evidence>
<feature type="transmembrane region" description="Helical" evidence="1">
    <location>
        <begin position="89"/>
        <end position="107"/>
    </location>
</feature>
<dbReference type="EMBL" id="BMQM01000011">
    <property type="protein sequence ID" value="GGR58300.1"/>
    <property type="molecule type" value="Genomic_DNA"/>
</dbReference>
<accession>A0ABQ2RTK5</accession>
<protein>
    <submittedName>
        <fullName evidence="2">Uncharacterized protein</fullName>
    </submittedName>
</protein>
<keyword evidence="1" id="KW-1133">Transmembrane helix</keyword>
<gene>
    <name evidence="2" type="ORF">GCM10008959_20090</name>
</gene>
<keyword evidence="1" id="KW-0812">Transmembrane</keyword>
<proteinExistence type="predicted"/>
<organism evidence="2 3">
    <name type="scientific">Deinococcus seoulensis</name>
    <dbReference type="NCBI Taxonomy" id="1837379"/>
    <lineage>
        <taxon>Bacteria</taxon>
        <taxon>Thermotogati</taxon>
        <taxon>Deinococcota</taxon>
        <taxon>Deinococci</taxon>
        <taxon>Deinococcales</taxon>
        <taxon>Deinococcaceae</taxon>
        <taxon>Deinococcus</taxon>
    </lineage>
</organism>
<keyword evidence="1" id="KW-0472">Membrane</keyword>
<name>A0ABQ2RTK5_9DEIO</name>
<reference evidence="3" key="1">
    <citation type="journal article" date="2019" name="Int. J. Syst. Evol. Microbiol.">
        <title>The Global Catalogue of Microorganisms (GCM) 10K type strain sequencing project: providing services to taxonomists for standard genome sequencing and annotation.</title>
        <authorList>
            <consortium name="The Broad Institute Genomics Platform"/>
            <consortium name="The Broad Institute Genome Sequencing Center for Infectious Disease"/>
            <person name="Wu L."/>
            <person name="Ma J."/>
        </authorList>
    </citation>
    <scope>NUCLEOTIDE SEQUENCE [LARGE SCALE GENOMIC DNA]</scope>
    <source>
        <strain evidence="3">JCM 31404</strain>
    </source>
</reference>
<dbReference type="Proteomes" id="UP000634308">
    <property type="component" value="Unassembled WGS sequence"/>
</dbReference>